<dbReference type="Proteomes" id="UP000828941">
    <property type="component" value="Chromosome 3"/>
</dbReference>
<organism evidence="1 2">
    <name type="scientific">Bauhinia variegata</name>
    <name type="common">Purple orchid tree</name>
    <name type="synonym">Phanera variegata</name>
    <dbReference type="NCBI Taxonomy" id="167791"/>
    <lineage>
        <taxon>Eukaryota</taxon>
        <taxon>Viridiplantae</taxon>
        <taxon>Streptophyta</taxon>
        <taxon>Embryophyta</taxon>
        <taxon>Tracheophyta</taxon>
        <taxon>Spermatophyta</taxon>
        <taxon>Magnoliopsida</taxon>
        <taxon>eudicotyledons</taxon>
        <taxon>Gunneridae</taxon>
        <taxon>Pentapetalae</taxon>
        <taxon>rosids</taxon>
        <taxon>fabids</taxon>
        <taxon>Fabales</taxon>
        <taxon>Fabaceae</taxon>
        <taxon>Cercidoideae</taxon>
        <taxon>Cercideae</taxon>
        <taxon>Bauhiniinae</taxon>
        <taxon>Bauhinia</taxon>
    </lineage>
</organism>
<proteinExistence type="predicted"/>
<gene>
    <name evidence="1" type="ORF">L6164_006743</name>
</gene>
<accession>A0ACB9PVD0</accession>
<comment type="caution">
    <text evidence="1">The sequence shown here is derived from an EMBL/GenBank/DDBJ whole genome shotgun (WGS) entry which is preliminary data.</text>
</comment>
<evidence type="ECO:0000313" key="2">
    <source>
        <dbReference type="Proteomes" id="UP000828941"/>
    </source>
</evidence>
<dbReference type="EMBL" id="CM039428">
    <property type="protein sequence ID" value="KAI4352496.1"/>
    <property type="molecule type" value="Genomic_DNA"/>
</dbReference>
<reference evidence="1 2" key="1">
    <citation type="journal article" date="2022" name="DNA Res.">
        <title>Chromosomal-level genome assembly of the orchid tree Bauhinia variegata (Leguminosae; Cercidoideae) supports the allotetraploid origin hypothesis of Bauhinia.</title>
        <authorList>
            <person name="Zhong Y."/>
            <person name="Chen Y."/>
            <person name="Zheng D."/>
            <person name="Pang J."/>
            <person name="Liu Y."/>
            <person name="Luo S."/>
            <person name="Meng S."/>
            <person name="Qian L."/>
            <person name="Wei D."/>
            <person name="Dai S."/>
            <person name="Zhou R."/>
        </authorList>
    </citation>
    <scope>NUCLEOTIDE SEQUENCE [LARGE SCALE GENOMIC DNA]</scope>
    <source>
        <strain evidence="1">BV-YZ2020</strain>
    </source>
</reference>
<keyword evidence="2" id="KW-1185">Reference proteome</keyword>
<evidence type="ECO:0000313" key="1">
    <source>
        <dbReference type="EMBL" id="KAI4352496.1"/>
    </source>
</evidence>
<protein>
    <submittedName>
        <fullName evidence="1">Uncharacterized protein</fullName>
    </submittedName>
</protein>
<sequence>MCKKKMACYKIEDFTVLVVDNDHPTLSIVASQLRSWAYKVVTVDNGCDAMAAIRRYRKYIDLVITNLHMPGMDGLELQQLIKNEFKLPVIIMSEDKRKSIITKCLGNGATFFLAKPVSAADVKDVWQYAVAAKEGREIEVLNSAGSSTGSKKTPEDIGSSSRSSSDSLSSEIEPKEKREKDKRKKFKMTKECEERPPAPKKTKVNWTAYLENLFLMAITHIGLDKAVPKKILEFMAVPDLTRENVASHLQKYRNFLKKVSTLGSLGGISERTLKSKFAATLPPEVINDLRQRLEQSKRLSVAQKSAVYGTLFPSNTAIHLQAPNNSSMPQFLSTQMPSSSYRALNLGNQQQFPTQAMSLNQVPFGGQSLLGSNPTCNYPSAPLYQPNYLYNDGSRFSAYGSVNSANNGVMGGNYGMKYSSPIYNNNYCSLGNQNGSFTLAPSTGNQLGSFGFNPSPPLTTDYFPTNHSNYSGIQLNGSESINPVRMVRVGFSTITSAYGIDCAGALWPEFAVDATHQLSGRGNAGHESHSTPNPASQLQPDQLQDDLDELLLNFDNFLNEPQVGESEELDPSLFDFSNQNVEDPQGLANIIASTSESNMVQQNELPTPANEVFNHVQDSHGLEELDPVKMYMVEDAAASTANNSAFYQDWDVDLVEAVFGANNSS</sequence>
<name>A0ACB9PVD0_BAUVA</name>